<feature type="compositionally biased region" description="Low complexity" evidence="1">
    <location>
        <begin position="467"/>
        <end position="490"/>
    </location>
</feature>
<evidence type="ECO:0000313" key="2">
    <source>
        <dbReference type="EMBL" id="GFR50098.1"/>
    </source>
</evidence>
<feature type="region of interest" description="Disordered" evidence="1">
    <location>
        <begin position="274"/>
        <end position="302"/>
    </location>
</feature>
<keyword evidence="3" id="KW-1185">Reference proteome</keyword>
<accession>A0AAD3DYA9</accession>
<name>A0AAD3DYA9_9CHLO</name>
<feature type="compositionally biased region" description="Polar residues" evidence="1">
    <location>
        <begin position="429"/>
        <end position="444"/>
    </location>
</feature>
<dbReference type="Proteomes" id="UP001054857">
    <property type="component" value="Unassembled WGS sequence"/>
</dbReference>
<sequence length="738" mass="77617">MQPDTHHLTVPWEDHLPKIAFSCKKCSARLILGHAASPSSIFVVCSCSSCGQRPLRSFRSGGSIYSLSDWAEHTETKPEDIQVLHSSVGDEAPFESWLSEESVRMGGDLLRRRQVNIFHWNGNLSDTVAAELAPSGASSSSPTAYAGFGNWRAATIRGYDPVTRRFELKYHDEPKRSQAHIWLPFAVLHFARNPPATAACVRSNPDSAPALTSSPLTDSVGAYTFAAPQQQDQPGHLQQAQWLQEQEQYLPLPTAHLQPASSSRASASSLQGRDSCLSACSSQPTSPPPPPPQNPHGYTSLGCADTTPFSRSSDAASFQDCCNNNVGNSQVGFLPAPAMMMTTRPSVLASSAFGSQPMLRPEHAGPGGAANSGFVPRTQSALLLDAWAAMPCTDDAAMLCSGGAVAPAAAAAAGPLPASSYANNGHLRQQLPNATSTDSASSRSPVPPCGNPTAAATAPQGPYHVYSSGAPASSGSPAVPSGNSSASGSPQWVLSVSTAAAGNTSAAAPAAVRRTTFGGYGSGADQWSVDAKAGGADEFGSMAAQLLSDLYDDDLWPAGMFRSSTPETTLAVPALDSPPVFSAPMPYELPSPYTKFDSWIPSSWPSPTESQNNNGVALSPPEHPCLRPQILQEQQQERPHPQFAKTMTTTLNGTSQGQQAARRRAKRSARVAPEDFQSSGQMGLLPGWGEACGAEPQSEAAALAALLREWSEGSGDEEEGAEGEYWAVPPPAKRRLLC</sequence>
<evidence type="ECO:0000256" key="1">
    <source>
        <dbReference type="SAM" id="MobiDB-lite"/>
    </source>
</evidence>
<feature type="region of interest" description="Disordered" evidence="1">
    <location>
        <begin position="652"/>
        <end position="683"/>
    </location>
</feature>
<dbReference type="AlphaFoldDB" id="A0AAD3DYA9"/>
<protein>
    <submittedName>
        <fullName evidence="2">Uncharacterized protein</fullName>
    </submittedName>
</protein>
<proteinExistence type="predicted"/>
<feature type="region of interest" description="Disordered" evidence="1">
    <location>
        <begin position="429"/>
        <end position="490"/>
    </location>
</feature>
<gene>
    <name evidence="2" type="ORF">Agub_g12243</name>
</gene>
<organism evidence="2 3">
    <name type="scientific">Astrephomene gubernaculifera</name>
    <dbReference type="NCBI Taxonomy" id="47775"/>
    <lineage>
        <taxon>Eukaryota</taxon>
        <taxon>Viridiplantae</taxon>
        <taxon>Chlorophyta</taxon>
        <taxon>core chlorophytes</taxon>
        <taxon>Chlorophyceae</taxon>
        <taxon>CS clade</taxon>
        <taxon>Chlamydomonadales</taxon>
        <taxon>Astrephomenaceae</taxon>
        <taxon>Astrephomene</taxon>
    </lineage>
</organism>
<reference evidence="2 3" key="1">
    <citation type="journal article" date="2021" name="Sci. Rep.">
        <title>Genome sequencing of the multicellular alga Astrephomene provides insights into convergent evolution of germ-soma differentiation.</title>
        <authorList>
            <person name="Yamashita S."/>
            <person name="Yamamoto K."/>
            <person name="Matsuzaki R."/>
            <person name="Suzuki S."/>
            <person name="Yamaguchi H."/>
            <person name="Hirooka S."/>
            <person name="Minakuchi Y."/>
            <person name="Miyagishima S."/>
            <person name="Kawachi M."/>
            <person name="Toyoda A."/>
            <person name="Nozaki H."/>
        </authorList>
    </citation>
    <scope>NUCLEOTIDE SEQUENCE [LARGE SCALE GENOMIC DNA]</scope>
    <source>
        <strain evidence="2 3">NIES-4017</strain>
    </source>
</reference>
<feature type="compositionally biased region" description="Pro residues" evidence="1">
    <location>
        <begin position="285"/>
        <end position="294"/>
    </location>
</feature>
<comment type="caution">
    <text evidence="2">The sequence shown here is derived from an EMBL/GenBank/DDBJ whole genome shotgun (WGS) entry which is preliminary data.</text>
</comment>
<feature type="region of interest" description="Disordered" evidence="1">
    <location>
        <begin position="711"/>
        <end position="738"/>
    </location>
</feature>
<dbReference type="EMBL" id="BMAR01000035">
    <property type="protein sequence ID" value="GFR50098.1"/>
    <property type="molecule type" value="Genomic_DNA"/>
</dbReference>
<evidence type="ECO:0000313" key="3">
    <source>
        <dbReference type="Proteomes" id="UP001054857"/>
    </source>
</evidence>